<name>A0A4R3Q977_RHISU</name>
<feature type="domain" description="HTH arsR-type" evidence="1">
    <location>
        <begin position="5"/>
        <end position="66"/>
    </location>
</feature>
<dbReference type="PROSITE" id="PS50987">
    <property type="entry name" value="HTH_ARSR_2"/>
    <property type="match status" value="1"/>
</dbReference>
<dbReference type="GO" id="GO:0003700">
    <property type="term" value="F:DNA-binding transcription factor activity"/>
    <property type="evidence" value="ECO:0007669"/>
    <property type="project" value="InterPro"/>
</dbReference>
<comment type="caution">
    <text evidence="2">The sequence shown here is derived from an EMBL/GenBank/DDBJ whole genome shotgun (WGS) entry which is preliminary data.</text>
</comment>
<dbReference type="EMBL" id="SMBH01000003">
    <property type="protein sequence ID" value="TCU17938.1"/>
    <property type="molecule type" value="Genomic_DNA"/>
</dbReference>
<evidence type="ECO:0000259" key="1">
    <source>
        <dbReference type="PROSITE" id="PS50987"/>
    </source>
</evidence>
<dbReference type="SUPFAM" id="SSF46785">
    <property type="entry name" value="Winged helix' DNA-binding domain"/>
    <property type="match status" value="1"/>
</dbReference>
<accession>A0A4R3Q977</accession>
<dbReference type="InterPro" id="IPR001845">
    <property type="entry name" value="HTH_ArsR_DNA-bd_dom"/>
</dbReference>
<dbReference type="Pfam" id="PF12840">
    <property type="entry name" value="HTH_20"/>
    <property type="match status" value="1"/>
</dbReference>
<evidence type="ECO:0000313" key="2">
    <source>
        <dbReference type="EMBL" id="TCU17938.1"/>
    </source>
</evidence>
<gene>
    <name evidence="2" type="ORF">EV132_10354</name>
</gene>
<dbReference type="Gene3D" id="1.10.10.10">
    <property type="entry name" value="Winged helix-like DNA-binding domain superfamily/Winged helix DNA-binding domain"/>
    <property type="match status" value="1"/>
</dbReference>
<dbReference type="Proteomes" id="UP000294576">
    <property type="component" value="Unassembled WGS sequence"/>
</dbReference>
<reference evidence="2 3" key="1">
    <citation type="submission" date="2019-03" db="EMBL/GenBank/DDBJ databases">
        <title>Genomic Encyclopedia of Type Strains, Phase IV (KMG-V): Genome sequencing to study the core and pangenomes of soil and plant-associated prokaryotes.</title>
        <authorList>
            <person name="Whitman W."/>
        </authorList>
    </citation>
    <scope>NUCLEOTIDE SEQUENCE [LARGE SCALE GENOMIC DNA]</scope>
    <source>
        <strain evidence="2 3">Hc14</strain>
    </source>
</reference>
<evidence type="ECO:0000313" key="3">
    <source>
        <dbReference type="Proteomes" id="UP000294576"/>
    </source>
</evidence>
<proteinExistence type="predicted"/>
<sequence>MILSLMDQYSEQLSGIFLALADPTRRAVLGRLGEGLGSISDLAEPFGMALSSFMKHIHLLEAESHA</sequence>
<dbReference type="AlphaFoldDB" id="A0A4R3Q977"/>
<dbReference type="InterPro" id="IPR036390">
    <property type="entry name" value="WH_DNA-bd_sf"/>
</dbReference>
<protein>
    <submittedName>
        <fullName evidence="2">Helix-turn-helix protein</fullName>
    </submittedName>
</protein>
<dbReference type="InterPro" id="IPR036388">
    <property type="entry name" value="WH-like_DNA-bd_sf"/>
</dbReference>
<organism evidence="2 3">
    <name type="scientific">Rhizobium sullae</name>
    <name type="common">Rhizobium hedysari</name>
    <dbReference type="NCBI Taxonomy" id="50338"/>
    <lineage>
        <taxon>Bacteria</taxon>
        <taxon>Pseudomonadati</taxon>
        <taxon>Pseudomonadota</taxon>
        <taxon>Alphaproteobacteria</taxon>
        <taxon>Hyphomicrobiales</taxon>
        <taxon>Rhizobiaceae</taxon>
        <taxon>Rhizobium/Agrobacterium group</taxon>
        <taxon>Rhizobium</taxon>
    </lineage>
</organism>